<accession>A0ABU0DUT3</accession>
<keyword evidence="1" id="KW-0812">Transmembrane</keyword>
<evidence type="ECO:0000313" key="3">
    <source>
        <dbReference type="Proteomes" id="UP001236723"/>
    </source>
</evidence>
<gene>
    <name evidence="2" type="ORF">J2R98_002057</name>
</gene>
<organism evidence="2 3">
    <name type="scientific">Alkalibacillus filiformis</name>
    <dbReference type="NCBI Taxonomy" id="200990"/>
    <lineage>
        <taxon>Bacteria</taxon>
        <taxon>Bacillati</taxon>
        <taxon>Bacillota</taxon>
        <taxon>Bacilli</taxon>
        <taxon>Bacillales</taxon>
        <taxon>Bacillaceae</taxon>
        <taxon>Alkalibacillus</taxon>
    </lineage>
</organism>
<evidence type="ECO:0000256" key="1">
    <source>
        <dbReference type="SAM" id="Phobius"/>
    </source>
</evidence>
<reference evidence="2 3" key="1">
    <citation type="submission" date="2023-07" db="EMBL/GenBank/DDBJ databases">
        <title>Genomic Encyclopedia of Type Strains, Phase IV (KMG-IV): sequencing the most valuable type-strain genomes for metagenomic binning, comparative biology and taxonomic classification.</title>
        <authorList>
            <person name="Goeker M."/>
        </authorList>
    </citation>
    <scope>NUCLEOTIDE SEQUENCE [LARGE SCALE GENOMIC DNA]</scope>
    <source>
        <strain evidence="2 3">DSM 15448</strain>
    </source>
</reference>
<name>A0ABU0DUT3_9BACI</name>
<dbReference type="EMBL" id="JAUSUP010000006">
    <property type="protein sequence ID" value="MDQ0352223.1"/>
    <property type="molecule type" value="Genomic_DNA"/>
</dbReference>
<sequence length="91" mass="10913">MNQPYPFNSIKNIVIVVLLTIYLFFMFFFSTHWFWVLIFIGGFAYAIYELRMWIKEPKEERDLYLIYGLLIFSLALFGYAFFNLILSSILG</sequence>
<comment type="caution">
    <text evidence="2">The sequence shown here is derived from an EMBL/GenBank/DDBJ whole genome shotgun (WGS) entry which is preliminary data.</text>
</comment>
<keyword evidence="1" id="KW-1133">Transmembrane helix</keyword>
<feature type="transmembrane region" description="Helical" evidence="1">
    <location>
        <begin position="12"/>
        <end position="29"/>
    </location>
</feature>
<dbReference type="Proteomes" id="UP001236723">
    <property type="component" value="Unassembled WGS sequence"/>
</dbReference>
<protein>
    <submittedName>
        <fullName evidence="2">Uncharacterized protein</fullName>
    </submittedName>
</protein>
<keyword evidence="3" id="KW-1185">Reference proteome</keyword>
<dbReference type="RefSeq" id="WP_307068612.1">
    <property type="nucleotide sequence ID" value="NZ_JAUSUP010000006.1"/>
</dbReference>
<feature type="transmembrane region" description="Helical" evidence="1">
    <location>
        <begin position="66"/>
        <end position="90"/>
    </location>
</feature>
<feature type="transmembrane region" description="Helical" evidence="1">
    <location>
        <begin position="35"/>
        <end position="54"/>
    </location>
</feature>
<evidence type="ECO:0000313" key="2">
    <source>
        <dbReference type="EMBL" id="MDQ0352223.1"/>
    </source>
</evidence>
<proteinExistence type="predicted"/>
<keyword evidence="1" id="KW-0472">Membrane</keyword>